<comment type="caution">
    <text evidence="2">The sequence shown here is derived from an EMBL/GenBank/DDBJ whole genome shotgun (WGS) entry which is preliminary data.</text>
</comment>
<proteinExistence type="predicted"/>
<evidence type="ECO:0000313" key="2">
    <source>
        <dbReference type="EMBL" id="MQY19928.1"/>
    </source>
</evidence>
<dbReference type="RefSeq" id="WP_153410656.1">
    <property type="nucleotide sequence ID" value="NZ_WEGK01000005.1"/>
</dbReference>
<evidence type="ECO:0000259" key="1">
    <source>
        <dbReference type="Pfam" id="PF03551"/>
    </source>
</evidence>
<dbReference type="EMBL" id="WEGK01000005">
    <property type="protein sequence ID" value="MQY19928.1"/>
    <property type="molecule type" value="Genomic_DNA"/>
</dbReference>
<organism evidence="2 3">
    <name type="scientific">Nocardia macrotermitis</name>
    <dbReference type="NCBI Taxonomy" id="2585198"/>
    <lineage>
        <taxon>Bacteria</taxon>
        <taxon>Bacillati</taxon>
        <taxon>Actinomycetota</taxon>
        <taxon>Actinomycetes</taxon>
        <taxon>Mycobacteriales</taxon>
        <taxon>Nocardiaceae</taxon>
        <taxon>Nocardia</taxon>
    </lineage>
</organism>
<gene>
    <name evidence="2" type="ORF">NRB20_30230</name>
</gene>
<dbReference type="InterPro" id="IPR005149">
    <property type="entry name" value="Tscrpt_reg_PadR_N"/>
</dbReference>
<keyword evidence="3" id="KW-1185">Reference proteome</keyword>
<dbReference type="PANTHER" id="PTHR43252:SF2">
    <property type="entry name" value="TRANSCRIPTION REGULATOR, PADR-LIKE FAMILY"/>
    <property type="match status" value="1"/>
</dbReference>
<dbReference type="PANTHER" id="PTHR43252">
    <property type="entry name" value="TRANSCRIPTIONAL REGULATOR YQJI"/>
    <property type="match status" value="1"/>
</dbReference>
<dbReference type="Proteomes" id="UP000438448">
    <property type="component" value="Unassembled WGS sequence"/>
</dbReference>
<accession>A0A7K0D2J7</accession>
<evidence type="ECO:0000313" key="3">
    <source>
        <dbReference type="Proteomes" id="UP000438448"/>
    </source>
</evidence>
<sequence length="230" mass="26358">MTKQPGATLTPLALAVLSLLEERPMHPYEMYQLLVQRREDFLVKVRPGSLYHTITRLAEQQLVRAEGTDRAGNRPERTTYRITPAGRTALRTRITDIIRRPIREYPIFPLAVSEAHNLPAAEVIELITERIGWLHNDIAELDALMKWLPTNRVPRRYWMVIEYIHGQTTAELTWLRRIIAELQDGTLEWEQFTSDGERTATEDPGPDWGSSVTDDVLAQLRKGGVLPADQ</sequence>
<feature type="domain" description="Transcription regulator PadR N-terminal" evidence="1">
    <location>
        <begin position="16"/>
        <end position="91"/>
    </location>
</feature>
<dbReference type="InterPro" id="IPR036390">
    <property type="entry name" value="WH_DNA-bd_sf"/>
</dbReference>
<dbReference type="Gene3D" id="1.10.10.10">
    <property type="entry name" value="Winged helix-like DNA-binding domain superfamily/Winged helix DNA-binding domain"/>
    <property type="match status" value="1"/>
</dbReference>
<dbReference type="OrthoDB" id="8443918at2"/>
<reference evidence="2 3" key="1">
    <citation type="submission" date="2019-10" db="EMBL/GenBank/DDBJ databases">
        <title>Nocardia macrotermitis sp. nov. and Nocardia aurantia sp. nov., isolated from the gut of fungus growing-termite Macrotermes natalensis.</title>
        <authorList>
            <person name="Benndorf R."/>
            <person name="Schwitalla J."/>
            <person name="Martin K."/>
            <person name="De Beer W."/>
            <person name="Kaster A.-K."/>
            <person name="Vollmers J."/>
            <person name="Poulsen M."/>
            <person name="Beemelmanns C."/>
        </authorList>
    </citation>
    <scope>NUCLEOTIDE SEQUENCE [LARGE SCALE GENOMIC DNA]</scope>
    <source>
        <strain evidence="2 3">RB20</strain>
    </source>
</reference>
<protein>
    <recommendedName>
        <fullName evidence="1">Transcription regulator PadR N-terminal domain-containing protein</fullName>
    </recommendedName>
</protein>
<dbReference type="SUPFAM" id="SSF46785">
    <property type="entry name" value="Winged helix' DNA-binding domain"/>
    <property type="match status" value="1"/>
</dbReference>
<name>A0A7K0D2J7_9NOCA</name>
<dbReference type="InterPro" id="IPR036388">
    <property type="entry name" value="WH-like_DNA-bd_sf"/>
</dbReference>
<dbReference type="Pfam" id="PF03551">
    <property type="entry name" value="PadR"/>
    <property type="match status" value="1"/>
</dbReference>
<dbReference type="AlphaFoldDB" id="A0A7K0D2J7"/>